<proteinExistence type="evidence at transcript level"/>
<name>I3SIL9_MEDTR</name>
<reference evidence="1" key="1">
    <citation type="submission" date="2012-05" db="EMBL/GenBank/DDBJ databases">
        <authorList>
            <person name="Krishnakumar V."/>
            <person name="Cheung F."/>
            <person name="Xiao Y."/>
            <person name="Chan A."/>
            <person name="Moskal W.A."/>
            <person name="Town C.D."/>
        </authorList>
    </citation>
    <scope>NUCLEOTIDE SEQUENCE</scope>
</reference>
<protein>
    <submittedName>
        <fullName evidence="1">Uncharacterized protein</fullName>
    </submittedName>
</protein>
<dbReference type="AlphaFoldDB" id="I3SIL9"/>
<organism evidence="1">
    <name type="scientific">Medicago truncatula</name>
    <name type="common">Barrel medic</name>
    <name type="synonym">Medicago tribuloides</name>
    <dbReference type="NCBI Taxonomy" id="3880"/>
    <lineage>
        <taxon>Eukaryota</taxon>
        <taxon>Viridiplantae</taxon>
        <taxon>Streptophyta</taxon>
        <taxon>Embryophyta</taxon>
        <taxon>Tracheophyta</taxon>
        <taxon>Spermatophyta</taxon>
        <taxon>Magnoliopsida</taxon>
        <taxon>eudicotyledons</taxon>
        <taxon>Gunneridae</taxon>
        <taxon>Pentapetalae</taxon>
        <taxon>rosids</taxon>
        <taxon>fabids</taxon>
        <taxon>Fabales</taxon>
        <taxon>Fabaceae</taxon>
        <taxon>Papilionoideae</taxon>
        <taxon>50 kb inversion clade</taxon>
        <taxon>NPAAA clade</taxon>
        <taxon>Hologalegina</taxon>
        <taxon>IRL clade</taxon>
        <taxon>Trifolieae</taxon>
        <taxon>Medicago</taxon>
    </lineage>
</organism>
<sequence length="80" mass="8827">MLPEISLIGSKTISGAVDGFSAAATLAEAFNTTEFPLPTSQFPIKTPFLCFKLHDFEEPQMLDLNETDFAELSLLEFVEL</sequence>
<dbReference type="EMBL" id="BT140316">
    <property type="protein sequence ID" value="AFK40111.1"/>
    <property type="molecule type" value="mRNA"/>
</dbReference>
<evidence type="ECO:0000313" key="1">
    <source>
        <dbReference type="EMBL" id="AFK40111.1"/>
    </source>
</evidence>
<accession>I3SIL9</accession>